<keyword evidence="6 14" id="KW-0349">Heme</keyword>
<evidence type="ECO:0000256" key="13">
    <source>
        <dbReference type="ARBA" id="ARBA00023136"/>
    </source>
</evidence>
<dbReference type="PROSITE" id="PS00086">
    <property type="entry name" value="CYTOCHROME_P450"/>
    <property type="match status" value="1"/>
</dbReference>
<comment type="subcellular location">
    <subcellularLocation>
        <location evidence="4">Endoplasmic reticulum membrane</location>
        <topology evidence="4">Peripheral membrane protein</topology>
    </subcellularLocation>
    <subcellularLocation>
        <location evidence="3">Microsome membrane</location>
        <topology evidence="3">Peripheral membrane protein</topology>
    </subcellularLocation>
</comment>
<dbReference type="PRINTS" id="PR00463">
    <property type="entry name" value="EP450I"/>
</dbReference>
<dbReference type="EMBL" id="VTPC01084162">
    <property type="protein sequence ID" value="KAF2887306.1"/>
    <property type="molecule type" value="Genomic_DNA"/>
</dbReference>
<keyword evidence="11 14" id="KW-0408">Iron</keyword>
<accession>A0A8K0CLN1</accession>
<evidence type="ECO:0000256" key="7">
    <source>
        <dbReference type="ARBA" id="ARBA00022723"/>
    </source>
</evidence>
<evidence type="ECO:0000256" key="9">
    <source>
        <dbReference type="ARBA" id="ARBA00022848"/>
    </source>
</evidence>
<dbReference type="AlphaFoldDB" id="A0A8K0CLN1"/>
<dbReference type="InterPro" id="IPR017972">
    <property type="entry name" value="Cyt_P450_CS"/>
</dbReference>
<dbReference type="OrthoDB" id="1470350at2759"/>
<dbReference type="Gene3D" id="1.10.630.10">
    <property type="entry name" value="Cytochrome P450"/>
    <property type="match status" value="1"/>
</dbReference>
<evidence type="ECO:0000256" key="3">
    <source>
        <dbReference type="ARBA" id="ARBA00004174"/>
    </source>
</evidence>
<dbReference type="PANTHER" id="PTHR24291">
    <property type="entry name" value="CYTOCHROME P450 FAMILY 4"/>
    <property type="match status" value="1"/>
</dbReference>
<evidence type="ECO:0000256" key="14">
    <source>
        <dbReference type="PIRSR" id="PIRSR602401-1"/>
    </source>
</evidence>
<feature type="non-terminal residue" evidence="16">
    <location>
        <position position="256"/>
    </location>
</feature>
<feature type="binding site" description="axial binding residue" evidence="14">
    <location>
        <position position="201"/>
    </location>
    <ligand>
        <name>heme</name>
        <dbReference type="ChEBI" id="CHEBI:30413"/>
    </ligand>
    <ligandPart>
        <name>Fe</name>
        <dbReference type="ChEBI" id="CHEBI:18248"/>
    </ligandPart>
</feature>
<evidence type="ECO:0000256" key="2">
    <source>
        <dbReference type="ARBA" id="ARBA00003690"/>
    </source>
</evidence>
<evidence type="ECO:0000256" key="6">
    <source>
        <dbReference type="ARBA" id="ARBA00022617"/>
    </source>
</evidence>
<keyword evidence="9" id="KW-0492">Microsome</keyword>
<dbReference type="GO" id="GO:0016705">
    <property type="term" value="F:oxidoreductase activity, acting on paired donors, with incorporation or reduction of molecular oxygen"/>
    <property type="evidence" value="ECO:0007669"/>
    <property type="project" value="InterPro"/>
</dbReference>
<keyword evidence="10 15" id="KW-0560">Oxidoreductase</keyword>
<keyword evidence="13" id="KW-0472">Membrane</keyword>
<evidence type="ECO:0000256" key="5">
    <source>
        <dbReference type="ARBA" id="ARBA00010617"/>
    </source>
</evidence>
<name>A0A8K0CLN1_IGNLU</name>
<comment type="caution">
    <text evidence="16">The sequence shown here is derived from an EMBL/GenBank/DDBJ whole genome shotgun (WGS) entry which is preliminary data.</text>
</comment>
<organism evidence="16 17">
    <name type="scientific">Ignelater luminosus</name>
    <name type="common">Cucubano</name>
    <name type="synonym">Pyrophorus luminosus</name>
    <dbReference type="NCBI Taxonomy" id="2038154"/>
    <lineage>
        <taxon>Eukaryota</taxon>
        <taxon>Metazoa</taxon>
        <taxon>Ecdysozoa</taxon>
        <taxon>Arthropoda</taxon>
        <taxon>Hexapoda</taxon>
        <taxon>Insecta</taxon>
        <taxon>Pterygota</taxon>
        <taxon>Neoptera</taxon>
        <taxon>Endopterygota</taxon>
        <taxon>Coleoptera</taxon>
        <taxon>Polyphaga</taxon>
        <taxon>Elateriformia</taxon>
        <taxon>Elateroidea</taxon>
        <taxon>Elateridae</taxon>
        <taxon>Agrypninae</taxon>
        <taxon>Pyrophorini</taxon>
        <taxon>Ignelater</taxon>
    </lineage>
</organism>
<comment type="similarity">
    <text evidence="5 15">Belongs to the cytochrome P450 family.</text>
</comment>
<keyword evidence="7 14" id="KW-0479">Metal-binding</keyword>
<evidence type="ECO:0000256" key="15">
    <source>
        <dbReference type="RuleBase" id="RU000461"/>
    </source>
</evidence>
<dbReference type="GO" id="GO:0004497">
    <property type="term" value="F:monooxygenase activity"/>
    <property type="evidence" value="ECO:0007669"/>
    <property type="project" value="UniProtKB-KW"/>
</dbReference>
<dbReference type="PRINTS" id="PR00385">
    <property type="entry name" value="P450"/>
</dbReference>
<dbReference type="GO" id="GO:0020037">
    <property type="term" value="F:heme binding"/>
    <property type="evidence" value="ECO:0007669"/>
    <property type="project" value="InterPro"/>
</dbReference>
<dbReference type="GO" id="GO:0005506">
    <property type="term" value="F:iron ion binding"/>
    <property type="evidence" value="ECO:0007669"/>
    <property type="project" value="InterPro"/>
</dbReference>
<evidence type="ECO:0000313" key="17">
    <source>
        <dbReference type="Proteomes" id="UP000801492"/>
    </source>
</evidence>
<dbReference type="SUPFAM" id="SSF48264">
    <property type="entry name" value="Cytochrome P450"/>
    <property type="match status" value="1"/>
</dbReference>
<dbReference type="InterPro" id="IPR001128">
    <property type="entry name" value="Cyt_P450"/>
</dbReference>
<dbReference type="Pfam" id="PF00067">
    <property type="entry name" value="p450"/>
    <property type="match status" value="1"/>
</dbReference>
<gene>
    <name evidence="16" type="ORF">ILUMI_18867</name>
</gene>
<dbReference type="InterPro" id="IPR050196">
    <property type="entry name" value="Cytochrome_P450_Monoox"/>
</dbReference>
<dbReference type="InterPro" id="IPR002401">
    <property type="entry name" value="Cyt_P450_E_grp-I"/>
</dbReference>
<evidence type="ECO:0000256" key="10">
    <source>
        <dbReference type="ARBA" id="ARBA00023002"/>
    </source>
</evidence>
<evidence type="ECO:0000313" key="16">
    <source>
        <dbReference type="EMBL" id="KAF2887306.1"/>
    </source>
</evidence>
<dbReference type="GO" id="GO:0005789">
    <property type="term" value="C:endoplasmic reticulum membrane"/>
    <property type="evidence" value="ECO:0007669"/>
    <property type="project" value="UniProtKB-SubCell"/>
</dbReference>
<keyword evidence="17" id="KW-1185">Reference proteome</keyword>
<dbReference type="PANTHER" id="PTHR24291:SF189">
    <property type="entry name" value="CYTOCHROME P450 4C3-RELATED"/>
    <property type="match status" value="1"/>
</dbReference>
<evidence type="ECO:0000256" key="1">
    <source>
        <dbReference type="ARBA" id="ARBA00001971"/>
    </source>
</evidence>
<reference evidence="16" key="1">
    <citation type="submission" date="2019-08" db="EMBL/GenBank/DDBJ databases">
        <title>The genome of the North American firefly Photinus pyralis.</title>
        <authorList>
            <consortium name="Photinus pyralis genome working group"/>
            <person name="Fallon T.R."/>
            <person name="Sander Lower S.E."/>
            <person name="Weng J.-K."/>
        </authorList>
    </citation>
    <scope>NUCLEOTIDE SEQUENCE</scope>
    <source>
        <strain evidence="16">TRF0915ILg1</strain>
        <tissue evidence="16">Whole body</tissue>
    </source>
</reference>
<keyword evidence="8" id="KW-0256">Endoplasmic reticulum</keyword>
<evidence type="ECO:0000256" key="11">
    <source>
        <dbReference type="ARBA" id="ARBA00023004"/>
    </source>
</evidence>
<evidence type="ECO:0008006" key="18">
    <source>
        <dbReference type="Google" id="ProtNLM"/>
    </source>
</evidence>
<protein>
    <recommendedName>
        <fullName evidence="18">Cytochrome P450</fullName>
    </recommendedName>
</protein>
<proteinExistence type="inferred from homology"/>
<evidence type="ECO:0000256" key="8">
    <source>
        <dbReference type="ARBA" id="ARBA00022824"/>
    </source>
</evidence>
<dbReference type="InterPro" id="IPR036396">
    <property type="entry name" value="Cyt_P450_sf"/>
</dbReference>
<keyword evidence="12 15" id="KW-0503">Monooxygenase</keyword>
<comment type="cofactor">
    <cofactor evidence="1 14">
        <name>heme</name>
        <dbReference type="ChEBI" id="CHEBI:30413"/>
    </cofactor>
</comment>
<comment type="function">
    <text evidence="2">May be involved in the metabolism of insect hormones and in the breakdown of synthetic insecticides.</text>
</comment>
<evidence type="ECO:0000256" key="4">
    <source>
        <dbReference type="ARBA" id="ARBA00004406"/>
    </source>
</evidence>
<dbReference type="Proteomes" id="UP000801492">
    <property type="component" value="Unassembled WGS sequence"/>
</dbReference>
<evidence type="ECO:0000256" key="12">
    <source>
        <dbReference type="ARBA" id="ARBA00023033"/>
    </source>
</evidence>
<sequence length="256" mass="29833">FVKEKRRIYREKMKRNKEKLDEQIEEEPKKRNTFLDELIEVSERECANFTDEELREEVDTFLIAGSETTSSTEGFFFIMLGMFPDIQEKIYEEVMDVIGPDRPIVPSDLKNFVYMERVIKETLRVFPAGPFLLRSVSEDIKLENCTLTGGSGIILGVLALHRNPDVWPDPLKFDPDRFLPEEVAKRHPYSWLPFNGGIRHCVGTKYAMMAMKTLIATVVRKYRFSTPYKCIEDVKLRDDTTLKPEYGFNVSVELRT</sequence>